<evidence type="ECO:0000313" key="1">
    <source>
        <dbReference type="EMBL" id="MFD2485348.1"/>
    </source>
</evidence>
<dbReference type="EMBL" id="JBHUKQ010000016">
    <property type="protein sequence ID" value="MFD2485348.1"/>
    <property type="molecule type" value="Genomic_DNA"/>
</dbReference>
<dbReference type="Proteomes" id="UP001597542">
    <property type="component" value="Unassembled WGS sequence"/>
</dbReference>
<comment type="caution">
    <text evidence="1">The sequence shown here is derived from an EMBL/GenBank/DDBJ whole genome shotgun (WGS) entry which is preliminary data.</text>
</comment>
<dbReference type="RefSeq" id="WP_344278808.1">
    <property type="nucleotide sequence ID" value="NZ_BAAAHV010000015.1"/>
</dbReference>
<proteinExistence type="predicted"/>
<reference evidence="2" key="1">
    <citation type="journal article" date="2019" name="Int. J. Syst. Evol. Microbiol.">
        <title>The Global Catalogue of Microorganisms (GCM) 10K type strain sequencing project: providing services to taxonomists for standard genome sequencing and annotation.</title>
        <authorList>
            <consortium name="The Broad Institute Genomics Platform"/>
            <consortium name="The Broad Institute Genome Sequencing Center for Infectious Disease"/>
            <person name="Wu L."/>
            <person name="Ma J."/>
        </authorList>
    </citation>
    <scope>NUCLEOTIDE SEQUENCE [LARGE SCALE GENOMIC DNA]</scope>
    <source>
        <strain evidence="2">CGMCC 4.7638</strain>
    </source>
</reference>
<organism evidence="1 2">
    <name type="scientific">Amycolatopsis albidoflavus</name>
    <dbReference type="NCBI Taxonomy" id="102226"/>
    <lineage>
        <taxon>Bacteria</taxon>
        <taxon>Bacillati</taxon>
        <taxon>Actinomycetota</taxon>
        <taxon>Actinomycetes</taxon>
        <taxon>Pseudonocardiales</taxon>
        <taxon>Pseudonocardiaceae</taxon>
        <taxon>Amycolatopsis</taxon>
    </lineage>
</organism>
<accession>A0ABW5I9I1</accession>
<evidence type="ECO:0000313" key="2">
    <source>
        <dbReference type="Proteomes" id="UP001597542"/>
    </source>
</evidence>
<name>A0ABW5I9I1_9PSEU</name>
<sequence>MLQQASNLYLSEYAWRTRIADGALLLPLVSGTVAFSAPRLRAERARAKLRSAGVMAPALVLPGPSDVVVFLADANEFIIDRGSLPAGVRFHGLAAEVPLPPTRMRFGSVRWLTRPDPVKRWLPSAAAIHAVLSVAD</sequence>
<gene>
    <name evidence="1" type="ORF">ACFSUT_34110</name>
</gene>
<protein>
    <submittedName>
        <fullName evidence="1">Uncharacterized protein</fullName>
    </submittedName>
</protein>
<keyword evidence="2" id="KW-1185">Reference proteome</keyword>